<feature type="region of interest" description="Disordered" evidence="1">
    <location>
        <begin position="465"/>
        <end position="498"/>
    </location>
</feature>
<dbReference type="HOGENOM" id="CLU_030502_1_0_1"/>
<dbReference type="SUPFAM" id="SSF49562">
    <property type="entry name" value="C2 domain (Calcium/lipid-binding domain, CaLB)"/>
    <property type="match status" value="1"/>
</dbReference>
<dbReference type="Gene3D" id="2.60.40.150">
    <property type="entry name" value="C2 domain"/>
    <property type="match status" value="1"/>
</dbReference>
<dbReference type="PANTHER" id="PTHR21665">
    <property type="entry name" value="CATION CHANNEL SPERM-ASSOCIATED TARGETING SUBUNIT TAU"/>
    <property type="match status" value="1"/>
</dbReference>
<dbReference type="InterPro" id="IPR048363">
    <property type="entry name" value="CTSRT_C2"/>
</dbReference>
<feature type="region of interest" description="Disordered" evidence="1">
    <location>
        <begin position="43"/>
        <end position="70"/>
    </location>
</feature>
<dbReference type="PROSITE" id="PS50004">
    <property type="entry name" value="C2"/>
    <property type="match status" value="1"/>
</dbReference>
<feature type="compositionally biased region" description="Polar residues" evidence="1">
    <location>
        <begin position="523"/>
        <end position="535"/>
    </location>
</feature>
<feature type="region of interest" description="Disordered" evidence="1">
    <location>
        <begin position="523"/>
        <end position="542"/>
    </location>
</feature>
<dbReference type="OMA" id="YQDCSDR"/>
<reference evidence="3" key="2">
    <citation type="submission" date="2025-08" db="UniProtKB">
        <authorList>
            <consortium name="Ensembl"/>
        </authorList>
    </citation>
    <scope>IDENTIFICATION</scope>
    <source>
        <strain evidence="3">Isolate ISIS603380</strain>
    </source>
</reference>
<feature type="region of interest" description="Disordered" evidence="1">
    <location>
        <begin position="303"/>
        <end position="332"/>
    </location>
</feature>
<organism evidence="3 4">
    <name type="scientific">Loxodonta africana</name>
    <name type="common">African elephant</name>
    <dbReference type="NCBI Taxonomy" id="9785"/>
    <lineage>
        <taxon>Eukaryota</taxon>
        <taxon>Metazoa</taxon>
        <taxon>Chordata</taxon>
        <taxon>Craniata</taxon>
        <taxon>Vertebrata</taxon>
        <taxon>Euteleostomi</taxon>
        <taxon>Mammalia</taxon>
        <taxon>Eutheria</taxon>
        <taxon>Afrotheria</taxon>
        <taxon>Proboscidea</taxon>
        <taxon>Elephantidae</taxon>
        <taxon>Loxodonta</taxon>
    </lineage>
</organism>
<dbReference type="InterPro" id="IPR000008">
    <property type="entry name" value="C2_dom"/>
</dbReference>
<dbReference type="AlphaFoldDB" id="G3TDZ7"/>
<evidence type="ECO:0000313" key="4">
    <source>
        <dbReference type="Proteomes" id="UP000007646"/>
    </source>
</evidence>
<dbReference type="InterPro" id="IPR031462">
    <property type="entry name" value="CTSRT"/>
</dbReference>
<dbReference type="InterPro" id="IPR035892">
    <property type="entry name" value="C2_domain_sf"/>
</dbReference>
<evidence type="ECO:0000313" key="3">
    <source>
        <dbReference type="Ensembl" id="ENSLAFP00000012436.3"/>
    </source>
</evidence>
<feature type="compositionally biased region" description="Polar residues" evidence="1">
    <location>
        <begin position="307"/>
        <end position="316"/>
    </location>
</feature>
<dbReference type="InParanoid" id="G3TDZ7"/>
<keyword evidence="4" id="KW-1185">Reference proteome</keyword>
<dbReference type="Ensembl" id="ENSLAFT00000014849.3">
    <property type="protein sequence ID" value="ENSLAFP00000012436.3"/>
    <property type="gene ID" value="ENSLAFG00000014846.3"/>
</dbReference>
<sequence length="542" mass="61316">MELPQDARSVSISADNRSAQLHSLFTAPILQTSPYAILDPTHSRGSEFSSRYPQGHGKAMPPKAEAKEGPGHRLLKMLRKTLKEPENKELEVAPEMPTLVPFGDVVGCLAIHIKNCRYFTPKIILKPYYTNLFIRITINNVVKCTKMYTLLSKGNEKNINCKFNAFFNTHFDIEVPRRPDDARNNIYLELMEYEDTEKYPVFLGSVQVHLYEVIQKGCFTEEFQILNKNTFVCRVQVEFMFSYGNFGFGFSHQLKPLQKIIEPSMFMNIAPPPERTDPVSNVIVPQPVEYPAFLSPDLNVTVGKPSKASSKSNQPSVVRLEKLQQPPRESRLEKMKKEYRNLSTWIEKANYLGNILTPALEHKDTERSNTSDVLGSLTNDQLKEKTQTSGSLDAPLINEEVETVPKKLLDNKTLPTLTLPTLKLLHQDDLNAIPAKSDESEKQTYPPPTDPPLFTIPTIEEKKIPSSDEHQFSPPEVKLENRYPSPVKTDSSPPEVKLRSICLNPGKIRRRSSTEIRWQSNNVGLARGESTSLVSPDSKAKI</sequence>
<dbReference type="Proteomes" id="UP000007646">
    <property type="component" value="Unassembled WGS sequence"/>
</dbReference>
<proteinExistence type="predicted"/>
<evidence type="ECO:0000256" key="1">
    <source>
        <dbReference type="SAM" id="MobiDB-lite"/>
    </source>
</evidence>
<dbReference type="eggNOG" id="ENOG502S23V">
    <property type="taxonomic scope" value="Eukaryota"/>
</dbReference>
<dbReference type="STRING" id="9785.ENSLAFP00000012436"/>
<reference evidence="3 4" key="1">
    <citation type="submission" date="2009-06" db="EMBL/GenBank/DDBJ databases">
        <title>The Genome Sequence of Loxodonta africana (African elephant).</title>
        <authorList>
            <person name="Di Palma F."/>
            <person name="Heiman D."/>
            <person name="Young S."/>
            <person name="Johnson J."/>
            <person name="Lander E.S."/>
            <person name="Lindblad-Toh K."/>
        </authorList>
    </citation>
    <scope>NUCLEOTIDE SEQUENCE [LARGE SCALE GENOMIC DNA]</scope>
    <source>
        <strain evidence="3 4">Isolate ISIS603380</strain>
    </source>
</reference>
<dbReference type="GeneTree" id="ENSGT00390000018209"/>
<accession>G3TDZ7</accession>
<feature type="compositionally biased region" description="Basic and acidic residues" evidence="1">
    <location>
        <begin position="465"/>
        <end position="481"/>
    </location>
</feature>
<dbReference type="PANTHER" id="PTHR21665:SF2">
    <property type="entry name" value="CATION CHANNEL SPERM-ASSOCIATED TARGETING SUBUNIT TAU"/>
    <property type="match status" value="1"/>
</dbReference>
<protein>
    <recommendedName>
        <fullName evidence="2">C2 domain-containing protein</fullName>
    </recommendedName>
</protein>
<feature type="domain" description="C2" evidence="2">
    <location>
        <begin position="86"/>
        <end position="223"/>
    </location>
</feature>
<evidence type="ECO:0000259" key="2">
    <source>
        <dbReference type="PROSITE" id="PS50004"/>
    </source>
</evidence>
<dbReference type="FunCoup" id="G3TDZ7">
    <property type="interactions" value="3"/>
</dbReference>
<dbReference type="Pfam" id="PF15729">
    <property type="entry name" value="CTSRT"/>
    <property type="match status" value="1"/>
</dbReference>
<reference evidence="3" key="3">
    <citation type="submission" date="2025-09" db="UniProtKB">
        <authorList>
            <consortium name="Ensembl"/>
        </authorList>
    </citation>
    <scope>IDENTIFICATION</scope>
    <source>
        <strain evidence="3">Isolate ISIS603380</strain>
    </source>
</reference>
<name>G3TDZ7_LOXAF</name>